<evidence type="ECO:0000313" key="3">
    <source>
        <dbReference type="Proteomes" id="UP000247763"/>
    </source>
</evidence>
<dbReference type="AlphaFoldDB" id="A0A2Z3HXT1"/>
<evidence type="ECO:0008006" key="4">
    <source>
        <dbReference type="Google" id="ProtNLM"/>
    </source>
</evidence>
<name>A0A2Z3HXT1_9CAUL</name>
<dbReference type="EMBL" id="CP029479">
    <property type="protein sequence ID" value="AWM77629.1"/>
    <property type="molecule type" value="Genomic_DNA"/>
</dbReference>
<organism evidence="2 3">
    <name type="scientific">Phenylobacterium parvum</name>
    <dbReference type="NCBI Taxonomy" id="2201350"/>
    <lineage>
        <taxon>Bacteria</taxon>
        <taxon>Pseudomonadati</taxon>
        <taxon>Pseudomonadota</taxon>
        <taxon>Alphaproteobacteria</taxon>
        <taxon>Caulobacterales</taxon>
        <taxon>Caulobacteraceae</taxon>
        <taxon>Phenylobacterium</taxon>
    </lineage>
</organism>
<sequence>MTNHQNNRRPPKALAAALVAATALGACASTPQKTISNLDERDPKYSSQECLDARNIALKYDDKTLSRMGTGVGLGLLLGPFGIPLAGVADMSQNDKRALINKEIERRCTTPR</sequence>
<protein>
    <recommendedName>
        <fullName evidence="4">Lipoprotein</fullName>
    </recommendedName>
</protein>
<feature type="signal peptide" evidence="1">
    <location>
        <begin position="1"/>
        <end position="28"/>
    </location>
</feature>
<reference evidence="3" key="1">
    <citation type="submission" date="2018-05" db="EMBL/GenBank/DDBJ databases">
        <title>Genome sequencing of Phenylobacterium sp. HYN0004.</title>
        <authorList>
            <person name="Yi H."/>
            <person name="Baek C."/>
        </authorList>
    </citation>
    <scope>NUCLEOTIDE SEQUENCE [LARGE SCALE GENOMIC DNA]</scope>
    <source>
        <strain evidence="3">HYN0004</strain>
    </source>
</reference>
<feature type="chain" id="PRO_5016311434" description="Lipoprotein" evidence="1">
    <location>
        <begin position="29"/>
        <end position="112"/>
    </location>
</feature>
<proteinExistence type="predicted"/>
<keyword evidence="1" id="KW-0732">Signal</keyword>
<evidence type="ECO:0000313" key="2">
    <source>
        <dbReference type="EMBL" id="AWM77629.1"/>
    </source>
</evidence>
<evidence type="ECO:0000256" key="1">
    <source>
        <dbReference type="SAM" id="SignalP"/>
    </source>
</evidence>
<gene>
    <name evidence="2" type="ORF">HYN04_07575</name>
</gene>
<dbReference type="Proteomes" id="UP000247763">
    <property type="component" value="Chromosome"/>
</dbReference>
<dbReference type="KEGG" id="phb:HYN04_07575"/>
<keyword evidence="3" id="KW-1185">Reference proteome</keyword>
<dbReference type="RefSeq" id="WP_110450196.1">
    <property type="nucleotide sequence ID" value="NZ_CP029479.1"/>
</dbReference>
<accession>A0A2Z3HXT1</accession>